<dbReference type="eggNOG" id="COG3185">
    <property type="taxonomic scope" value="Bacteria"/>
</dbReference>
<dbReference type="SUPFAM" id="SSF54593">
    <property type="entry name" value="Glyoxalase/Bleomycin resistance protein/Dihydroxybiphenyl dioxygenase"/>
    <property type="match status" value="1"/>
</dbReference>
<dbReference type="HOGENOM" id="CLU_034004_1_1_3"/>
<protein>
    <submittedName>
        <fullName evidence="7">4-hydroxyphenylpyruvate dioxygenase</fullName>
        <ecNumber evidence="7">1.13.11.27</ecNumber>
    </submittedName>
</protein>
<dbReference type="Pfam" id="PF13669">
    <property type="entry name" value="Glyoxalase_4"/>
    <property type="match status" value="1"/>
</dbReference>
<reference evidence="7 8" key="1">
    <citation type="journal article" date="2013" name="PLoS ONE">
        <title>Cultivation and Complete Genome Sequencing of Gloeobacter kilaueensis sp. nov., from a Lava Cave in Kilauea Caldera, Hawai'i.</title>
        <authorList>
            <person name="Saw J.H."/>
            <person name="Schatz M."/>
            <person name="Brown M.V."/>
            <person name="Kunkel D.D."/>
            <person name="Foster J.S."/>
            <person name="Shick H."/>
            <person name="Christensen S."/>
            <person name="Hou S."/>
            <person name="Wan X."/>
            <person name="Donachie S.P."/>
        </authorList>
    </citation>
    <scope>NUCLEOTIDE SEQUENCE [LARGE SCALE GENOMIC DNA]</scope>
    <source>
        <strain evidence="8">JS</strain>
    </source>
</reference>
<dbReference type="KEGG" id="glj:GKIL_0803"/>
<gene>
    <name evidence="7" type="primary">hppD</name>
    <name evidence="7" type="ORF">GKIL_0803</name>
</gene>
<dbReference type="EC" id="1.13.11.27" evidence="7"/>
<dbReference type="InterPro" id="IPR005956">
    <property type="entry name" value="4OHPhenylPyrv_dOase"/>
</dbReference>
<evidence type="ECO:0000313" key="7">
    <source>
        <dbReference type="EMBL" id="AGY57049.1"/>
    </source>
</evidence>
<dbReference type="InterPro" id="IPR041735">
    <property type="entry name" value="4OHPhenylPyrv_dOase_C"/>
</dbReference>
<dbReference type="EMBL" id="CP003587">
    <property type="protein sequence ID" value="AGY57049.1"/>
    <property type="molecule type" value="Genomic_DNA"/>
</dbReference>
<keyword evidence="2 5" id="KW-0479">Metal-binding</keyword>
<keyword evidence="3" id="KW-0677">Repeat</keyword>
<keyword evidence="7" id="KW-0223">Dioxygenase</keyword>
<keyword evidence="7" id="KW-0670">Pyruvate</keyword>
<dbReference type="OrthoDB" id="9780241at2"/>
<dbReference type="PANTHER" id="PTHR11959">
    <property type="entry name" value="4-HYDROXYPHENYLPYRUVATE DIOXYGENASE"/>
    <property type="match status" value="1"/>
</dbReference>
<keyword evidence="8" id="KW-1185">Reference proteome</keyword>
<evidence type="ECO:0000259" key="6">
    <source>
        <dbReference type="PROSITE" id="PS51819"/>
    </source>
</evidence>
<accession>U5QHD4</accession>
<evidence type="ECO:0000256" key="3">
    <source>
        <dbReference type="ARBA" id="ARBA00022737"/>
    </source>
</evidence>
<dbReference type="GO" id="GO:0046872">
    <property type="term" value="F:metal ion binding"/>
    <property type="evidence" value="ECO:0007669"/>
    <property type="project" value="UniProtKB-KW"/>
</dbReference>
<evidence type="ECO:0000256" key="1">
    <source>
        <dbReference type="ARBA" id="ARBA00005877"/>
    </source>
</evidence>
<dbReference type="AlphaFoldDB" id="U5QHD4"/>
<comment type="similarity">
    <text evidence="1">Belongs to the 4HPPD family.</text>
</comment>
<evidence type="ECO:0000313" key="8">
    <source>
        <dbReference type="Proteomes" id="UP000017396"/>
    </source>
</evidence>
<organism evidence="7 8">
    <name type="scientific">Gloeobacter kilaueensis (strain ATCC BAA-2537 / CCAP 1431/1 / ULC 316 / JS1)</name>
    <dbReference type="NCBI Taxonomy" id="1183438"/>
    <lineage>
        <taxon>Bacteria</taxon>
        <taxon>Bacillati</taxon>
        <taxon>Cyanobacteriota</taxon>
        <taxon>Cyanophyceae</taxon>
        <taxon>Gloeobacterales</taxon>
        <taxon>Gloeobacteraceae</taxon>
        <taxon>Gloeobacter</taxon>
    </lineage>
</organism>
<dbReference type="Proteomes" id="UP000017396">
    <property type="component" value="Chromosome"/>
</dbReference>
<dbReference type="STRING" id="1183438.GKIL_0803"/>
<dbReference type="GO" id="GO:0006572">
    <property type="term" value="P:L-tyrosine catabolic process"/>
    <property type="evidence" value="ECO:0007669"/>
    <property type="project" value="TreeGrafter"/>
</dbReference>
<feature type="binding site" evidence="5">
    <location>
        <position position="139"/>
    </location>
    <ligand>
        <name>Fe cation</name>
        <dbReference type="ChEBI" id="CHEBI:24875"/>
    </ligand>
</feature>
<dbReference type="InterPro" id="IPR029068">
    <property type="entry name" value="Glyas_Bleomycin-R_OHBP_Dase"/>
</dbReference>
<dbReference type="PIRSF" id="PIRSF009283">
    <property type="entry name" value="HPP_dOase"/>
    <property type="match status" value="1"/>
</dbReference>
<proteinExistence type="inferred from homology"/>
<keyword evidence="7" id="KW-0560">Oxidoreductase</keyword>
<dbReference type="InterPro" id="IPR037523">
    <property type="entry name" value="VOC_core"/>
</dbReference>
<evidence type="ECO:0000256" key="4">
    <source>
        <dbReference type="ARBA" id="ARBA00023004"/>
    </source>
</evidence>
<feature type="domain" description="VOC" evidence="6">
    <location>
        <begin position="136"/>
        <end position="286"/>
    </location>
</feature>
<feature type="binding site" evidence="5">
    <location>
        <position position="217"/>
    </location>
    <ligand>
        <name>Fe cation</name>
        <dbReference type="ChEBI" id="CHEBI:24875"/>
    </ligand>
</feature>
<name>U5QHD4_GLOK1</name>
<dbReference type="PANTHER" id="PTHR11959:SF1">
    <property type="entry name" value="4-HYDROXYPHENYLPYRUVATE DIOXYGENASE"/>
    <property type="match status" value="1"/>
</dbReference>
<keyword evidence="4 5" id="KW-0408">Iron</keyword>
<evidence type="ECO:0000256" key="2">
    <source>
        <dbReference type="ARBA" id="ARBA00022723"/>
    </source>
</evidence>
<dbReference type="PROSITE" id="PS51819">
    <property type="entry name" value="VOC"/>
    <property type="match status" value="1"/>
</dbReference>
<sequence length="332" mass="36731">MNLEFAWVELFVDEARPLCDRLWSQMGFQVNGLYEDGCTRSFALLNGAVLLVVSEALTAASPVRRYLEQHPQGVGDVAFLSEALPTAAPVLLGRLPGTWQITSPAGITHTFLSDLSALPPGFVPQQGSLRATDLAAIDHVVLNLDVAQFESVLDWYQRVLQLQPDRYFEIATRRSALKSWVLTSPNHRVRLPLNAPLTANSQVSEFLVAHRGAGVQHVALRTPDIARTVAAARAGGMRFLDAPAVYYDNLPPRPDLGGLDLERLQQLHILVDRDEKGASILQIFTRPIFAEPTLFFEYIERQDDALGFGEGNFQSLFEAIEKEQRSRGTLGS</sequence>
<dbReference type="Gene3D" id="3.10.180.10">
    <property type="entry name" value="2,3-Dihydroxybiphenyl 1,2-Dioxygenase, domain 1"/>
    <property type="match status" value="2"/>
</dbReference>
<dbReference type="CDD" id="cd07250">
    <property type="entry name" value="HPPD_C_like"/>
    <property type="match status" value="1"/>
</dbReference>
<evidence type="ECO:0000256" key="5">
    <source>
        <dbReference type="PIRSR" id="PIRSR009283-1"/>
    </source>
</evidence>
<dbReference type="RefSeq" id="WP_023172099.1">
    <property type="nucleotide sequence ID" value="NC_022600.1"/>
</dbReference>
<dbReference type="GO" id="GO:0003868">
    <property type="term" value="F:4-hydroxyphenylpyruvate dioxygenase activity"/>
    <property type="evidence" value="ECO:0007669"/>
    <property type="project" value="UniProtKB-EC"/>
</dbReference>
<feature type="binding site" evidence="5">
    <location>
        <position position="297"/>
    </location>
    <ligand>
        <name>Fe cation</name>
        <dbReference type="ChEBI" id="CHEBI:24875"/>
    </ligand>
</feature>
<comment type="cofactor">
    <cofactor evidence="5">
        <name>Fe cation</name>
        <dbReference type="ChEBI" id="CHEBI:24875"/>
    </cofactor>
    <text evidence="5">Binds 1 Fe cation per subunit.</text>
</comment>